<proteinExistence type="predicted"/>
<keyword evidence="5" id="KW-1185">Reference proteome</keyword>
<dbReference type="InterPro" id="IPR002935">
    <property type="entry name" value="SAM_O-MeTrfase"/>
</dbReference>
<comment type="caution">
    <text evidence="4">The sequence shown here is derived from an EMBL/GenBank/DDBJ whole genome shotgun (WGS) entry which is preliminary data.</text>
</comment>
<keyword evidence="2 4" id="KW-0808">Transferase</keyword>
<keyword evidence="1 4" id="KW-0489">Methyltransferase</keyword>
<dbReference type="GO" id="GO:0008168">
    <property type="term" value="F:methyltransferase activity"/>
    <property type="evidence" value="ECO:0007669"/>
    <property type="project" value="UniProtKB-KW"/>
</dbReference>
<dbReference type="PROSITE" id="PS51682">
    <property type="entry name" value="SAM_OMT_I"/>
    <property type="match status" value="1"/>
</dbReference>
<dbReference type="SUPFAM" id="SSF53335">
    <property type="entry name" value="S-adenosyl-L-methionine-dependent methyltransferases"/>
    <property type="match status" value="1"/>
</dbReference>
<accession>A0ABV7AY56</accession>
<name>A0ABV7AY56_9GAMM</name>
<dbReference type="EMBL" id="JBHRSJ010000035">
    <property type="protein sequence ID" value="MFC2974494.1"/>
    <property type="molecule type" value="Genomic_DNA"/>
</dbReference>
<keyword evidence="3" id="KW-0949">S-adenosyl-L-methionine</keyword>
<dbReference type="EC" id="2.1.1.-" evidence="4"/>
<evidence type="ECO:0000256" key="1">
    <source>
        <dbReference type="ARBA" id="ARBA00022603"/>
    </source>
</evidence>
<protein>
    <submittedName>
        <fullName evidence="4">O-methyltransferase</fullName>
        <ecNumber evidence="4">2.1.1.-</ecNumber>
    </submittedName>
</protein>
<evidence type="ECO:0000256" key="3">
    <source>
        <dbReference type="ARBA" id="ARBA00022691"/>
    </source>
</evidence>
<evidence type="ECO:0000313" key="4">
    <source>
        <dbReference type="EMBL" id="MFC2974494.1"/>
    </source>
</evidence>
<dbReference type="PANTHER" id="PTHR10509:SF14">
    <property type="entry name" value="CAFFEOYL-COA O-METHYLTRANSFERASE 3-RELATED"/>
    <property type="match status" value="1"/>
</dbReference>
<sequence length="224" mass="24878">MSNRTLTLDDSLYRYLLEVSLRETPLLRRLREETARLPNANWQIAPEQGQFMALLVRIAGARRVLEIGTYTGYSALCMAAALPEDGELLSLDISAEYTDIARRYWQEAGLGARIALRLAPALESLQALEREGQGGRFDLVFVDADKTGYPAYLEHALRLLRPGGLVLFDNTLWGGRVLEAAPESPDTRAVQALNRALRDDPRIELSLLPLGDGLSICRKRETAG</sequence>
<reference evidence="5" key="1">
    <citation type="journal article" date="2019" name="Int. J. Syst. Evol. Microbiol.">
        <title>The Global Catalogue of Microorganisms (GCM) 10K type strain sequencing project: providing services to taxonomists for standard genome sequencing and annotation.</title>
        <authorList>
            <consortium name="The Broad Institute Genomics Platform"/>
            <consortium name="The Broad Institute Genome Sequencing Center for Infectious Disease"/>
            <person name="Wu L."/>
            <person name="Ma J."/>
        </authorList>
    </citation>
    <scope>NUCLEOTIDE SEQUENCE [LARGE SCALE GENOMIC DNA]</scope>
    <source>
        <strain evidence="5">KCTC 62195</strain>
    </source>
</reference>
<dbReference type="InterPro" id="IPR029063">
    <property type="entry name" value="SAM-dependent_MTases_sf"/>
</dbReference>
<dbReference type="Proteomes" id="UP001595457">
    <property type="component" value="Unassembled WGS sequence"/>
</dbReference>
<dbReference type="CDD" id="cd02440">
    <property type="entry name" value="AdoMet_MTases"/>
    <property type="match status" value="1"/>
</dbReference>
<dbReference type="Pfam" id="PF01596">
    <property type="entry name" value="Methyltransf_3"/>
    <property type="match status" value="1"/>
</dbReference>
<evidence type="ECO:0000313" key="5">
    <source>
        <dbReference type="Proteomes" id="UP001595457"/>
    </source>
</evidence>
<dbReference type="RefSeq" id="WP_377816733.1">
    <property type="nucleotide sequence ID" value="NZ_JBHRSJ010000035.1"/>
</dbReference>
<dbReference type="InterPro" id="IPR050362">
    <property type="entry name" value="Cation-dep_OMT"/>
</dbReference>
<gene>
    <name evidence="4" type="ORF">ACFOJE_20060</name>
</gene>
<dbReference type="GO" id="GO:0032259">
    <property type="term" value="P:methylation"/>
    <property type="evidence" value="ECO:0007669"/>
    <property type="project" value="UniProtKB-KW"/>
</dbReference>
<dbReference type="PANTHER" id="PTHR10509">
    <property type="entry name" value="O-METHYLTRANSFERASE-RELATED"/>
    <property type="match status" value="1"/>
</dbReference>
<evidence type="ECO:0000256" key="2">
    <source>
        <dbReference type="ARBA" id="ARBA00022679"/>
    </source>
</evidence>
<organism evidence="4 5">
    <name type="scientific">Azotobacter bryophylli</name>
    <dbReference type="NCBI Taxonomy" id="1986537"/>
    <lineage>
        <taxon>Bacteria</taxon>
        <taxon>Pseudomonadati</taxon>
        <taxon>Pseudomonadota</taxon>
        <taxon>Gammaproteobacteria</taxon>
        <taxon>Pseudomonadales</taxon>
        <taxon>Pseudomonadaceae</taxon>
        <taxon>Azotobacter</taxon>
    </lineage>
</organism>
<dbReference type="Gene3D" id="3.40.50.150">
    <property type="entry name" value="Vaccinia Virus protein VP39"/>
    <property type="match status" value="1"/>
</dbReference>